<dbReference type="PANTHER" id="PTHR43300">
    <property type="entry name" value="ACETYLTRANSFERASE"/>
    <property type="match status" value="1"/>
</dbReference>
<dbReference type="InterPro" id="IPR001451">
    <property type="entry name" value="Hexapep"/>
</dbReference>
<dbReference type="RefSeq" id="WP_017109462.1">
    <property type="nucleotide sequence ID" value="NZ_JAJGZN020000001.1"/>
</dbReference>
<keyword evidence="5" id="KW-0677">Repeat</keyword>
<keyword evidence="4" id="KW-0808">Transferase</keyword>
<keyword evidence="6" id="KW-0046">Antibiotic resistance</keyword>
<dbReference type="GO" id="GO:0008811">
    <property type="term" value="F:chloramphenicol O-acetyltransferase activity"/>
    <property type="evidence" value="ECO:0007669"/>
    <property type="project" value="UniProtKB-EC"/>
</dbReference>
<dbReference type="InterPro" id="IPR050179">
    <property type="entry name" value="Trans_hexapeptide_repeat"/>
</dbReference>
<evidence type="ECO:0000256" key="7">
    <source>
        <dbReference type="ARBA" id="ARBA00023315"/>
    </source>
</evidence>
<evidence type="ECO:0000256" key="8">
    <source>
        <dbReference type="ARBA" id="ARBA00047633"/>
    </source>
</evidence>
<name>A0AB36XNA3_9VIBR</name>
<evidence type="ECO:0000256" key="3">
    <source>
        <dbReference type="ARBA" id="ARBA00020291"/>
    </source>
</evidence>
<protein>
    <recommendedName>
        <fullName evidence="3">Chloramphenicol acetyltransferase</fullName>
        <ecNumber evidence="2">2.3.1.28</ecNumber>
    </recommendedName>
</protein>
<dbReference type="Pfam" id="PF00132">
    <property type="entry name" value="Hexapep"/>
    <property type="match status" value="1"/>
</dbReference>
<evidence type="ECO:0000313" key="9">
    <source>
        <dbReference type="EMBL" id="PMK47224.1"/>
    </source>
</evidence>
<dbReference type="SUPFAM" id="SSF51161">
    <property type="entry name" value="Trimeric LpxA-like enzymes"/>
    <property type="match status" value="1"/>
</dbReference>
<evidence type="ECO:0000256" key="5">
    <source>
        <dbReference type="ARBA" id="ARBA00022737"/>
    </source>
</evidence>
<dbReference type="EMBL" id="MCXM01000014">
    <property type="protein sequence ID" value="PMK47224.1"/>
    <property type="molecule type" value="Genomic_DNA"/>
</dbReference>
<sequence>MQNKHWSKFELLHEVVSNPNIHIKGQHSYYSDCWDNGFEGSVVRYLHGDEVSRQWEPRWEIDELYIGDYVCIGAEVVILMGGNHTHRVDWFSLYPFMDVIEDAYIGKGDTHIKDGVWLGMRAMIMPGVTIGEGAVVAANSVVTKDVEPYSIVGGSPAKVVKYRFDESVIDELISMKIYEWPTEKFESLRQYLCDSDIKNLKQAVLDYDNNN</sequence>
<comment type="catalytic activity">
    <reaction evidence="8">
        <text>chloramphenicol + acetyl-CoA = chloramphenicol 3-acetate + CoA</text>
        <dbReference type="Rhea" id="RHEA:18421"/>
        <dbReference type="ChEBI" id="CHEBI:16730"/>
        <dbReference type="ChEBI" id="CHEBI:17698"/>
        <dbReference type="ChEBI" id="CHEBI:57287"/>
        <dbReference type="ChEBI" id="CHEBI:57288"/>
        <dbReference type="EC" id="2.3.1.28"/>
    </reaction>
</comment>
<reference evidence="9" key="3">
    <citation type="journal article" date="2018" name="Nature">
        <title>A major lineage of non-tailed dsDNA viruses as unrecognized killers of marine bacteria.</title>
        <authorList>
            <person name="Kauffman K.M."/>
            <person name="Hussain F.A."/>
            <person name="Yang J."/>
            <person name="Arevalo P."/>
            <person name="Brown J.M."/>
            <person name="Chang W.K."/>
            <person name="VanInsberghe D."/>
            <person name="Elsherbini J."/>
            <person name="Sharma R.S."/>
            <person name="Cutler M.B."/>
            <person name="Kelly L."/>
            <person name="Polz M.F."/>
        </authorList>
    </citation>
    <scope>NUCLEOTIDE SEQUENCE</scope>
    <source>
        <strain evidence="9">10N.261.52.F7</strain>
    </source>
</reference>
<keyword evidence="7" id="KW-0012">Acyltransferase</keyword>
<dbReference type="AlphaFoldDB" id="A0AB36XNA3"/>
<evidence type="ECO:0000256" key="6">
    <source>
        <dbReference type="ARBA" id="ARBA00023251"/>
    </source>
</evidence>
<dbReference type="PANTHER" id="PTHR43300:SF12">
    <property type="entry name" value="CHLORAMPHENICOL ACETYLTRANSFERASE"/>
    <property type="match status" value="1"/>
</dbReference>
<comment type="caution">
    <text evidence="9">The sequence shown here is derived from an EMBL/GenBank/DDBJ whole genome shotgun (WGS) entry which is preliminary data.</text>
</comment>
<evidence type="ECO:0000256" key="2">
    <source>
        <dbReference type="ARBA" id="ARBA00013235"/>
    </source>
</evidence>
<gene>
    <name evidence="9" type="ORF">BCT99_17575</name>
</gene>
<reference key="1">
    <citation type="submission" date="2016-07" db="EMBL/GenBank/DDBJ databases">
        <title>Nontailed viruses are major unrecognized killers of bacteria in the ocean.</title>
        <authorList>
            <person name="Kauffman K."/>
            <person name="Hussain F."/>
            <person name="Yang J."/>
            <person name="Arevalo P."/>
            <person name="Brown J."/>
            <person name="Cutler M."/>
            <person name="Kelly L."/>
            <person name="Polz M.F."/>
        </authorList>
    </citation>
    <scope>NUCLEOTIDE SEQUENCE [LARGE SCALE GENOMIC DNA]</scope>
    <source>
        <strain>10N.261.52.F7</strain>
    </source>
</reference>
<evidence type="ECO:0000256" key="1">
    <source>
        <dbReference type="ARBA" id="ARBA00007274"/>
    </source>
</evidence>
<dbReference type="EC" id="2.3.1.28" evidence="2"/>
<dbReference type="PROSITE" id="PS00101">
    <property type="entry name" value="HEXAPEP_TRANSFERASES"/>
    <property type="match status" value="1"/>
</dbReference>
<dbReference type="CDD" id="cd03349">
    <property type="entry name" value="LbH_XAT"/>
    <property type="match status" value="1"/>
</dbReference>
<reference evidence="9" key="2">
    <citation type="submission" date="2016-07" db="EMBL/GenBank/DDBJ databases">
        <authorList>
            <person name="Kauffman K."/>
            <person name="Arevalo P."/>
            <person name="Polz M.F."/>
        </authorList>
    </citation>
    <scope>NUCLEOTIDE SEQUENCE</scope>
    <source>
        <strain evidence="9">10N.261.52.F7</strain>
    </source>
</reference>
<dbReference type="InterPro" id="IPR011004">
    <property type="entry name" value="Trimer_LpxA-like_sf"/>
</dbReference>
<dbReference type="GO" id="GO:0046677">
    <property type="term" value="P:response to antibiotic"/>
    <property type="evidence" value="ECO:0007669"/>
    <property type="project" value="UniProtKB-KW"/>
</dbReference>
<dbReference type="InterPro" id="IPR018357">
    <property type="entry name" value="Hexapep_transf_CS"/>
</dbReference>
<dbReference type="Gene3D" id="2.160.10.10">
    <property type="entry name" value="Hexapeptide repeat proteins"/>
    <property type="match status" value="1"/>
</dbReference>
<organism evidence="9">
    <name type="scientific">Vibrio lentus</name>
    <dbReference type="NCBI Taxonomy" id="136468"/>
    <lineage>
        <taxon>Bacteria</taxon>
        <taxon>Pseudomonadati</taxon>
        <taxon>Pseudomonadota</taxon>
        <taxon>Gammaproteobacteria</taxon>
        <taxon>Vibrionales</taxon>
        <taxon>Vibrionaceae</taxon>
        <taxon>Vibrio</taxon>
    </lineage>
</organism>
<comment type="similarity">
    <text evidence="1">Belongs to the transferase hexapeptide repeat family.</text>
</comment>
<evidence type="ECO:0000256" key="4">
    <source>
        <dbReference type="ARBA" id="ARBA00022679"/>
    </source>
</evidence>
<accession>A0AB36XNA3</accession>
<proteinExistence type="inferred from homology"/>